<reference evidence="6" key="1">
    <citation type="journal article" date="2023" name="Insect Mol. Biol.">
        <title>Genome sequencing provides insights into the evolution of gene families encoding plant cell wall-degrading enzymes in longhorned beetles.</title>
        <authorList>
            <person name="Shin N.R."/>
            <person name="Okamura Y."/>
            <person name="Kirsch R."/>
            <person name="Pauchet Y."/>
        </authorList>
    </citation>
    <scope>NUCLEOTIDE SEQUENCE</scope>
    <source>
        <strain evidence="6">MMC_N1</strain>
    </source>
</reference>
<feature type="transmembrane region" description="Helical" evidence="5">
    <location>
        <begin position="69"/>
        <end position="88"/>
    </location>
</feature>
<evidence type="ECO:0000256" key="2">
    <source>
        <dbReference type="ARBA" id="ARBA00022692"/>
    </source>
</evidence>
<dbReference type="EMBL" id="JAPWTJ010000017">
    <property type="protein sequence ID" value="KAJ8985265.1"/>
    <property type="molecule type" value="Genomic_DNA"/>
</dbReference>
<keyword evidence="2 5" id="KW-0812">Transmembrane</keyword>
<dbReference type="Pfam" id="PF09799">
    <property type="entry name" value="Transmemb_17"/>
    <property type="match status" value="1"/>
</dbReference>
<keyword evidence="3 5" id="KW-1133">Transmembrane helix</keyword>
<comment type="subcellular location">
    <subcellularLocation>
        <location evidence="1">Membrane</location>
        <topology evidence="1">Multi-pass membrane protein</topology>
    </subcellularLocation>
</comment>
<feature type="transmembrane region" description="Helical" evidence="5">
    <location>
        <begin position="176"/>
        <end position="196"/>
    </location>
</feature>
<proteinExistence type="predicted"/>
<accession>A0ABQ9K6V9</accession>
<evidence type="ECO:0000256" key="1">
    <source>
        <dbReference type="ARBA" id="ARBA00004141"/>
    </source>
</evidence>
<organism evidence="6 7">
    <name type="scientific">Molorchus minor</name>
    <dbReference type="NCBI Taxonomy" id="1323400"/>
    <lineage>
        <taxon>Eukaryota</taxon>
        <taxon>Metazoa</taxon>
        <taxon>Ecdysozoa</taxon>
        <taxon>Arthropoda</taxon>
        <taxon>Hexapoda</taxon>
        <taxon>Insecta</taxon>
        <taxon>Pterygota</taxon>
        <taxon>Neoptera</taxon>
        <taxon>Endopterygota</taxon>
        <taxon>Coleoptera</taxon>
        <taxon>Polyphaga</taxon>
        <taxon>Cucujiformia</taxon>
        <taxon>Chrysomeloidea</taxon>
        <taxon>Cerambycidae</taxon>
        <taxon>Lamiinae</taxon>
        <taxon>Monochamini</taxon>
        <taxon>Molorchus</taxon>
    </lineage>
</organism>
<protein>
    <submittedName>
        <fullName evidence="6">Uncharacterized protein</fullName>
    </submittedName>
</protein>
<sequence length="226" mass="26366">MDWKETVISMSDHVFPGISHRVDFGKNVLTNLPLQMALYFNAIFAPVWVTVFVLYLTENYNLYDELYKFIIITIITTVFLVEILRLYLGYEGNLQDRVSVLGMKLYRVNSFNLKQPQMLVEQLNQYYCRVRKDYEYILLQIPELAGFWMLTLLLQFPLQGFLLFNPYFGLHILELVVQGVMFTMLCLQLLTGYCALRYTATQQTIYFTSGKVIGTPLIGDNKNPTE</sequence>
<feature type="transmembrane region" description="Helical" evidence="5">
    <location>
        <begin position="136"/>
        <end position="156"/>
    </location>
</feature>
<feature type="transmembrane region" description="Helical" evidence="5">
    <location>
        <begin position="36"/>
        <end position="57"/>
    </location>
</feature>
<evidence type="ECO:0000256" key="5">
    <source>
        <dbReference type="SAM" id="Phobius"/>
    </source>
</evidence>
<name>A0ABQ9K6V9_9CUCU</name>
<dbReference type="Proteomes" id="UP001162164">
    <property type="component" value="Unassembled WGS sequence"/>
</dbReference>
<gene>
    <name evidence="6" type="ORF">NQ317_007050</name>
</gene>
<comment type="caution">
    <text evidence="6">The sequence shown here is derived from an EMBL/GenBank/DDBJ whole genome shotgun (WGS) entry which is preliminary data.</text>
</comment>
<evidence type="ECO:0000313" key="7">
    <source>
        <dbReference type="Proteomes" id="UP001162164"/>
    </source>
</evidence>
<evidence type="ECO:0000313" key="6">
    <source>
        <dbReference type="EMBL" id="KAJ8985265.1"/>
    </source>
</evidence>
<evidence type="ECO:0000256" key="3">
    <source>
        <dbReference type="ARBA" id="ARBA00022989"/>
    </source>
</evidence>
<dbReference type="InterPro" id="IPR019184">
    <property type="entry name" value="Uncharacterised_TM-17"/>
</dbReference>
<evidence type="ECO:0000256" key="4">
    <source>
        <dbReference type="ARBA" id="ARBA00023136"/>
    </source>
</evidence>
<keyword evidence="4 5" id="KW-0472">Membrane</keyword>
<keyword evidence="7" id="KW-1185">Reference proteome</keyword>
<dbReference type="PANTHER" id="PTHR13531">
    <property type="entry name" value="GEO07735P1-RELATED-RELATED"/>
    <property type="match status" value="1"/>
</dbReference>
<dbReference type="PANTHER" id="PTHR13531:SF6">
    <property type="entry name" value="TMEM (HUMAN TRANSMEMBRANE PROTEIN) HOMOLOG"/>
    <property type="match status" value="1"/>
</dbReference>